<sequence>MIINYLKYLVKNLVKTHSAELNYFNENNVPRLLKWLNFDQYNLLFTNAIKILDEKFKEGIDRTELLLNINSKGEKFLINYFSDKILWLDNFPEINVPFYQKSKDGFAINSDLLMGIGEIVGSGERCFDYNETLKSLLNHKNNPQNYKWYLEMKEKTPMITSGFGLGMERLMLFLIGKNDIREVQLIPRETDKEILPKMTETIKIIAAYLQEFNKKEGPNLRIFLKGSYIHWSKKLIERVPNDLDFGFLNGPLIWRQKFITFLLAEKFAVPIRVDENLKILKINNINVEFILLETIPEEFLEKTEWENIWKTSVESAFFKKILMMTYVLDDVYPHNRHQKMTSIIADLVMFWNKFRNKNLLEYSLHKKEFLVGSWNSFFIYLYYNYDRMLEIHFDVKKLDKYLANVLPDLKDFIYGFFDYVKNTKSIYDLGMFFDKIQKNIAKINKSLTDFLNFPSLTGFEEPFIKKILIGKITKSTKGGTFSLNNPKKNTLFIAHTDEVGGIVINGEVFNQGSPYWESGIFEVFDKNGEKTGQISCQKADNLIFSDEKQRKINRPNLVCEKIDQKEIYQILPKNKLNVAKFVIWARNHDNKISNLVLKTLVDFISDANIVLTTKEEIQLQGTKDKELIQEVENYKFLINLDVSEDENWDVEGVKIRVADPFMAYNSDIYEKVKNLFNENGLEFRPFFGSGSTDITNFQNQNSITLSIPASKIHSNNSKILLKNFFYLLWICKEINDKFH</sequence>
<keyword evidence="4" id="KW-0378">Hydrolase</keyword>
<dbReference type="InterPro" id="IPR004364">
    <property type="entry name" value="Aa-tRNA-synt_II"/>
</dbReference>
<evidence type="ECO:0000259" key="8">
    <source>
        <dbReference type="PROSITE" id="PS50862"/>
    </source>
</evidence>
<dbReference type="InterPro" id="IPR008007">
    <property type="entry name" value="Peptidase_M42"/>
</dbReference>
<evidence type="ECO:0000256" key="3">
    <source>
        <dbReference type="ARBA" id="ARBA00022741"/>
    </source>
</evidence>
<dbReference type="Gene3D" id="3.40.630.10">
    <property type="entry name" value="Zn peptidases"/>
    <property type="match status" value="1"/>
</dbReference>
<dbReference type="Gene3D" id="3.30.930.10">
    <property type="entry name" value="Bira Bifunctional Protein, Domain 2"/>
    <property type="match status" value="1"/>
</dbReference>
<evidence type="ECO:0000256" key="5">
    <source>
        <dbReference type="ARBA" id="ARBA00022840"/>
    </source>
</evidence>
<evidence type="ECO:0000256" key="2">
    <source>
        <dbReference type="ARBA" id="ARBA00022723"/>
    </source>
</evidence>
<keyword evidence="2" id="KW-0479">Metal-binding</keyword>
<gene>
    <name evidence="9" type="primary">asnS_2</name>
    <name evidence="9" type="ORF">CIB43_00856</name>
</gene>
<evidence type="ECO:0000313" key="9">
    <source>
        <dbReference type="EMBL" id="ASU14739.1"/>
    </source>
</evidence>
<dbReference type="InterPro" id="IPR006195">
    <property type="entry name" value="aa-tRNA-synth_II"/>
</dbReference>
<dbReference type="PANTHER" id="PTHR22594:SF34">
    <property type="entry name" value="ASPARAGINE--TRNA LIGASE, MITOCHONDRIAL-RELATED"/>
    <property type="match status" value="1"/>
</dbReference>
<proteinExistence type="predicted"/>
<dbReference type="Proteomes" id="UP000215452">
    <property type="component" value="Chromosome"/>
</dbReference>
<name>A0A223MAZ7_MESHO</name>
<organism evidence="9 10">
    <name type="scientific">Mesomycoplasma hyopneumoniae</name>
    <name type="common">Mycoplasma hyopneumoniae</name>
    <dbReference type="NCBI Taxonomy" id="2099"/>
    <lineage>
        <taxon>Bacteria</taxon>
        <taxon>Bacillati</taxon>
        <taxon>Mycoplasmatota</taxon>
        <taxon>Mycoplasmoidales</taxon>
        <taxon>Metamycoplasmataceae</taxon>
        <taxon>Mesomycoplasma</taxon>
    </lineage>
</organism>
<dbReference type="EC" id="6.1.1.22" evidence="9"/>
<dbReference type="SUPFAM" id="SSF55681">
    <property type="entry name" value="Class II aaRS and biotin synthetases"/>
    <property type="match status" value="1"/>
</dbReference>
<dbReference type="GO" id="GO:0006421">
    <property type="term" value="P:asparaginyl-tRNA aminoacylation"/>
    <property type="evidence" value="ECO:0007669"/>
    <property type="project" value="TreeGrafter"/>
</dbReference>
<evidence type="ECO:0000256" key="1">
    <source>
        <dbReference type="ARBA" id="ARBA00022598"/>
    </source>
</evidence>
<dbReference type="PANTHER" id="PTHR22594">
    <property type="entry name" value="ASPARTYL/LYSYL-TRNA SYNTHETASE"/>
    <property type="match status" value="1"/>
</dbReference>
<keyword evidence="1 9" id="KW-0436">Ligase</keyword>
<evidence type="ECO:0000256" key="4">
    <source>
        <dbReference type="ARBA" id="ARBA00022801"/>
    </source>
</evidence>
<evidence type="ECO:0000313" key="10">
    <source>
        <dbReference type="Proteomes" id="UP000215452"/>
    </source>
</evidence>
<dbReference type="GO" id="GO:0046872">
    <property type="term" value="F:metal ion binding"/>
    <property type="evidence" value="ECO:0007669"/>
    <property type="project" value="UniProtKB-KW"/>
</dbReference>
<dbReference type="PROSITE" id="PS50862">
    <property type="entry name" value="AA_TRNA_LIGASE_II"/>
    <property type="match status" value="1"/>
</dbReference>
<dbReference type="GO" id="GO:0016787">
    <property type="term" value="F:hydrolase activity"/>
    <property type="evidence" value="ECO:0007669"/>
    <property type="project" value="UniProtKB-KW"/>
</dbReference>
<dbReference type="EMBL" id="CP022714">
    <property type="protein sequence ID" value="ASU14739.1"/>
    <property type="molecule type" value="Genomic_DNA"/>
</dbReference>
<keyword evidence="3" id="KW-0547">Nucleotide-binding</keyword>
<protein>
    <submittedName>
        <fullName evidence="9">Asparagine--tRNA ligase</fullName>
        <ecNumber evidence="9">6.1.1.22</ecNumber>
    </submittedName>
</protein>
<keyword evidence="6" id="KW-0648">Protein biosynthesis</keyword>
<dbReference type="InterPro" id="IPR045864">
    <property type="entry name" value="aa-tRNA-synth_II/BPL/LPL"/>
</dbReference>
<dbReference type="GO" id="GO:0005524">
    <property type="term" value="F:ATP binding"/>
    <property type="evidence" value="ECO:0007669"/>
    <property type="project" value="UniProtKB-KW"/>
</dbReference>
<evidence type="ECO:0000256" key="6">
    <source>
        <dbReference type="ARBA" id="ARBA00022917"/>
    </source>
</evidence>
<reference evidence="9 10" key="1">
    <citation type="submission" date="2017-08" db="EMBL/GenBank/DDBJ databases">
        <title>The complete genome sequence of a Mycoplasma hyopneumoniae isolate in Korea.</title>
        <authorList>
            <person name="Han J."/>
            <person name="Lee N."/>
        </authorList>
    </citation>
    <scope>NUCLEOTIDE SEQUENCE [LARGE SCALE GENOMIC DNA]</scope>
    <source>
        <strain evidence="9 10">KM014</strain>
    </source>
</reference>
<feature type="domain" description="Aminoacyl-transfer RNA synthetases class-II family profile" evidence="8">
    <location>
        <begin position="1"/>
        <end position="187"/>
    </location>
</feature>
<accession>A0A223MAZ7</accession>
<dbReference type="Pfam" id="PF05343">
    <property type="entry name" value="Peptidase_M42"/>
    <property type="match status" value="1"/>
</dbReference>
<keyword evidence="7" id="KW-0030">Aminoacyl-tRNA synthetase</keyword>
<dbReference type="SUPFAM" id="SSF53187">
    <property type="entry name" value="Zn-dependent exopeptidases"/>
    <property type="match status" value="1"/>
</dbReference>
<dbReference type="AlphaFoldDB" id="A0A223MAZ7"/>
<dbReference type="GO" id="GO:0004816">
    <property type="term" value="F:asparagine-tRNA ligase activity"/>
    <property type="evidence" value="ECO:0007669"/>
    <property type="project" value="UniProtKB-EC"/>
</dbReference>
<keyword evidence="5" id="KW-0067">ATP-binding</keyword>
<evidence type="ECO:0000256" key="7">
    <source>
        <dbReference type="ARBA" id="ARBA00023146"/>
    </source>
</evidence>
<dbReference type="Pfam" id="PF00152">
    <property type="entry name" value="tRNA-synt_2"/>
    <property type="match status" value="1"/>
</dbReference>
<dbReference type="NCBIfam" id="NF005055">
    <property type="entry name" value="PRK06462.1-5"/>
    <property type="match status" value="1"/>
</dbReference>